<dbReference type="AlphaFoldDB" id="A0A5N6SSY4"/>
<dbReference type="EMBL" id="ML743581">
    <property type="protein sequence ID" value="KAE8136901.1"/>
    <property type="molecule type" value="Genomic_DNA"/>
</dbReference>
<reference evidence="1 2" key="1">
    <citation type="submission" date="2019-04" db="EMBL/GenBank/DDBJ databases">
        <title>Friends and foes A comparative genomics study of 23 Aspergillus species from section Flavi.</title>
        <authorList>
            <consortium name="DOE Joint Genome Institute"/>
            <person name="Kjaerbolling I."/>
            <person name="Vesth T."/>
            <person name="Frisvad J.C."/>
            <person name="Nybo J.L."/>
            <person name="Theobald S."/>
            <person name="Kildgaard S."/>
            <person name="Isbrandt T."/>
            <person name="Kuo A."/>
            <person name="Sato A."/>
            <person name="Lyhne E.K."/>
            <person name="Kogle M.E."/>
            <person name="Wiebenga A."/>
            <person name="Kun R.S."/>
            <person name="Lubbers R.J."/>
            <person name="Makela M.R."/>
            <person name="Barry K."/>
            <person name="Chovatia M."/>
            <person name="Clum A."/>
            <person name="Daum C."/>
            <person name="Haridas S."/>
            <person name="He G."/>
            <person name="LaButti K."/>
            <person name="Lipzen A."/>
            <person name="Mondo S."/>
            <person name="Riley R."/>
            <person name="Salamov A."/>
            <person name="Simmons B.A."/>
            <person name="Magnuson J.K."/>
            <person name="Henrissat B."/>
            <person name="Mortensen U.H."/>
            <person name="Larsen T.O."/>
            <person name="Devries R.P."/>
            <person name="Grigoriev I.V."/>
            <person name="Machida M."/>
            <person name="Baker S.E."/>
            <person name="Andersen M.R."/>
        </authorList>
    </citation>
    <scope>NUCLEOTIDE SEQUENCE [LARGE SCALE GENOMIC DNA]</scope>
    <source>
        <strain evidence="1 2">CBS 117625</strain>
    </source>
</reference>
<accession>A0A5N6SSY4</accession>
<dbReference type="RefSeq" id="XP_031912964.1">
    <property type="nucleotide sequence ID" value="XM_032054744.1"/>
</dbReference>
<proteinExistence type="predicted"/>
<evidence type="ECO:0000313" key="1">
    <source>
        <dbReference type="EMBL" id="KAE8136901.1"/>
    </source>
</evidence>
<protein>
    <submittedName>
        <fullName evidence="1">Uncharacterized protein</fullName>
    </submittedName>
</protein>
<gene>
    <name evidence="1" type="ORF">BDV38DRAFT_248662</name>
</gene>
<keyword evidence="2" id="KW-1185">Reference proteome</keyword>
<evidence type="ECO:0000313" key="2">
    <source>
        <dbReference type="Proteomes" id="UP000325672"/>
    </source>
</evidence>
<organism evidence="1 2">
    <name type="scientific">Aspergillus pseudotamarii</name>
    <dbReference type="NCBI Taxonomy" id="132259"/>
    <lineage>
        <taxon>Eukaryota</taxon>
        <taxon>Fungi</taxon>
        <taxon>Dikarya</taxon>
        <taxon>Ascomycota</taxon>
        <taxon>Pezizomycotina</taxon>
        <taxon>Eurotiomycetes</taxon>
        <taxon>Eurotiomycetidae</taxon>
        <taxon>Eurotiales</taxon>
        <taxon>Aspergillaceae</taxon>
        <taxon>Aspergillus</taxon>
        <taxon>Aspergillus subgen. Circumdati</taxon>
    </lineage>
</organism>
<sequence length="54" mass="6275">MHIILILQYTIDHTWSRINTLLAIPPSRSCRLWNQGRLWEGMFHGWGKWGAGVG</sequence>
<name>A0A5N6SSY4_ASPPS</name>
<dbReference type="GeneID" id="43638954"/>
<dbReference type="Proteomes" id="UP000325672">
    <property type="component" value="Unassembled WGS sequence"/>
</dbReference>